<dbReference type="InterPro" id="IPR018298">
    <property type="entry name" value="Adrenodoxin_Fe-S_BS"/>
</dbReference>
<evidence type="ECO:0000313" key="8">
    <source>
        <dbReference type="EMBL" id="RQH04971.1"/>
    </source>
</evidence>
<protein>
    <submittedName>
        <fullName evidence="8">(2Fe-2S)-binding protein</fullName>
    </submittedName>
</protein>
<dbReference type="InterPro" id="IPR036010">
    <property type="entry name" value="2Fe-2S_ferredoxin-like_sf"/>
</dbReference>
<feature type="domain" description="2Fe-2S ferredoxin-type" evidence="7">
    <location>
        <begin position="3"/>
        <end position="105"/>
    </location>
</feature>
<dbReference type="InterPro" id="IPR012675">
    <property type="entry name" value="Beta-grasp_dom_sf"/>
</dbReference>
<comment type="similarity">
    <text evidence="1">Belongs to the adrenodoxin/putidaredoxin family.</text>
</comment>
<dbReference type="PANTHER" id="PTHR23426:SF65">
    <property type="entry name" value="FERREDOXIN-2, MITOCHONDRIAL"/>
    <property type="match status" value="1"/>
</dbReference>
<evidence type="ECO:0000313" key="9">
    <source>
        <dbReference type="Proteomes" id="UP000272778"/>
    </source>
</evidence>
<dbReference type="Pfam" id="PF00111">
    <property type="entry name" value="Fer2"/>
    <property type="match status" value="1"/>
</dbReference>
<gene>
    <name evidence="8" type="ORF">D1Y85_16285</name>
</gene>
<accession>A0A3N6N303</accession>
<keyword evidence="2" id="KW-0001">2Fe-2S</keyword>
<dbReference type="Gene3D" id="3.10.20.30">
    <property type="match status" value="1"/>
</dbReference>
<evidence type="ECO:0000259" key="7">
    <source>
        <dbReference type="PROSITE" id="PS51085"/>
    </source>
</evidence>
<dbReference type="SUPFAM" id="SSF54292">
    <property type="entry name" value="2Fe-2S ferredoxin-like"/>
    <property type="match status" value="1"/>
</dbReference>
<dbReference type="RefSeq" id="WP_124152106.1">
    <property type="nucleotide sequence ID" value="NZ_RQIS01000011.1"/>
</dbReference>
<dbReference type="OrthoDB" id="9799640at2"/>
<evidence type="ECO:0000256" key="4">
    <source>
        <dbReference type="ARBA" id="ARBA00023004"/>
    </source>
</evidence>
<evidence type="ECO:0000256" key="5">
    <source>
        <dbReference type="ARBA" id="ARBA00023014"/>
    </source>
</evidence>
<dbReference type="InterPro" id="IPR001041">
    <property type="entry name" value="2Fe-2S_ferredoxin-type"/>
</dbReference>
<proteinExistence type="inferred from homology"/>
<reference evidence="8 9" key="1">
    <citation type="submission" date="2018-11" db="EMBL/GenBank/DDBJ databases">
        <title>Paraburkholderia sp. DHOA04, isolated from soil.</title>
        <authorList>
            <person name="Gao Z.-H."/>
            <person name="Qiu L.-H."/>
            <person name="Fu J.-C."/>
        </authorList>
    </citation>
    <scope>NUCLEOTIDE SEQUENCE [LARGE SCALE GENOMIC DNA]</scope>
    <source>
        <strain evidence="8 9">DHOA04</strain>
    </source>
</reference>
<dbReference type="InterPro" id="IPR001055">
    <property type="entry name" value="Adrenodoxin-like"/>
</dbReference>
<dbReference type="GO" id="GO:0051537">
    <property type="term" value="F:2 iron, 2 sulfur cluster binding"/>
    <property type="evidence" value="ECO:0007669"/>
    <property type="project" value="UniProtKB-KW"/>
</dbReference>
<keyword evidence="3" id="KW-0479">Metal-binding</keyword>
<dbReference type="PRINTS" id="PR00355">
    <property type="entry name" value="ADRENODOXIN"/>
</dbReference>
<dbReference type="AlphaFoldDB" id="A0A3N6N303"/>
<keyword evidence="4" id="KW-0408">Iron</keyword>
<comment type="caution">
    <text evidence="8">The sequence shown here is derived from an EMBL/GenBank/DDBJ whole genome shotgun (WGS) entry which is preliminary data.</text>
</comment>
<dbReference type="Proteomes" id="UP000272778">
    <property type="component" value="Unassembled WGS sequence"/>
</dbReference>
<dbReference type="GO" id="GO:0009055">
    <property type="term" value="F:electron transfer activity"/>
    <property type="evidence" value="ECO:0007669"/>
    <property type="project" value="TreeGrafter"/>
</dbReference>
<evidence type="ECO:0000256" key="1">
    <source>
        <dbReference type="ARBA" id="ARBA00010914"/>
    </source>
</evidence>
<keyword evidence="9" id="KW-1185">Reference proteome</keyword>
<dbReference type="PANTHER" id="PTHR23426">
    <property type="entry name" value="FERREDOXIN/ADRENODOXIN"/>
    <property type="match status" value="1"/>
</dbReference>
<evidence type="ECO:0000256" key="6">
    <source>
        <dbReference type="ARBA" id="ARBA00034078"/>
    </source>
</evidence>
<dbReference type="PROSITE" id="PS00814">
    <property type="entry name" value="ADX"/>
    <property type="match status" value="1"/>
</dbReference>
<dbReference type="GO" id="GO:0140647">
    <property type="term" value="P:P450-containing electron transport chain"/>
    <property type="evidence" value="ECO:0007669"/>
    <property type="project" value="InterPro"/>
</dbReference>
<sequence>MPSLICIEHDGTAHRLDAQMGQSVMRAIVDAAIPGIIGDCGGACSCATCHAYVDDAWIDRLPSAGSTEQGMLECAIEPRPGSRLTCQIEMSTDLDGLVIRLPASQI</sequence>
<keyword evidence="5" id="KW-0411">Iron-sulfur</keyword>
<comment type="cofactor">
    <cofactor evidence="6">
        <name>[2Fe-2S] cluster</name>
        <dbReference type="ChEBI" id="CHEBI:190135"/>
    </cofactor>
</comment>
<dbReference type="GO" id="GO:0046872">
    <property type="term" value="F:metal ion binding"/>
    <property type="evidence" value="ECO:0007669"/>
    <property type="project" value="UniProtKB-KW"/>
</dbReference>
<evidence type="ECO:0000256" key="3">
    <source>
        <dbReference type="ARBA" id="ARBA00022723"/>
    </source>
</evidence>
<dbReference type="EMBL" id="RQIS01000011">
    <property type="protein sequence ID" value="RQH04971.1"/>
    <property type="molecule type" value="Genomic_DNA"/>
</dbReference>
<dbReference type="CDD" id="cd00207">
    <property type="entry name" value="fer2"/>
    <property type="match status" value="1"/>
</dbReference>
<organism evidence="8 9">
    <name type="scientific">Paraburkholderia dinghuensis</name>
    <dbReference type="NCBI Taxonomy" id="2305225"/>
    <lineage>
        <taxon>Bacteria</taxon>
        <taxon>Pseudomonadati</taxon>
        <taxon>Pseudomonadota</taxon>
        <taxon>Betaproteobacteria</taxon>
        <taxon>Burkholderiales</taxon>
        <taxon>Burkholderiaceae</taxon>
        <taxon>Paraburkholderia</taxon>
    </lineage>
</organism>
<name>A0A3N6N303_9BURK</name>
<dbReference type="PROSITE" id="PS51085">
    <property type="entry name" value="2FE2S_FER_2"/>
    <property type="match status" value="1"/>
</dbReference>
<evidence type="ECO:0000256" key="2">
    <source>
        <dbReference type="ARBA" id="ARBA00022714"/>
    </source>
</evidence>